<evidence type="ECO:0000313" key="3">
    <source>
        <dbReference type="Proteomes" id="UP000193577"/>
    </source>
</evidence>
<proteinExistence type="predicted"/>
<organism evidence="2 3">
    <name type="scientific">Mycolicibacillus koreensis</name>
    <dbReference type="NCBI Taxonomy" id="1069220"/>
    <lineage>
        <taxon>Bacteria</taxon>
        <taxon>Bacillati</taxon>
        <taxon>Actinomycetota</taxon>
        <taxon>Actinomycetes</taxon>
        <taxon>Mycobacteriales</taxon>
        <taxon>Mycobacteriaceae</taxon>
        <taxon>Mycolicibacillus</taxon>
    </lineage>
</organism>
<evidence type="ECO:0000259" key="1">
    <source>
        <dbReference type="Pfam" id="PF20068"/>
    </source>
</evidence>
<reference evidence="2 3" key="1">
    <citation type="submission" date="2017-04" db="EMBL/GenBank/DDBJ databases">
        <title>The new phylogeny of genus Mycobacterium.</title>
        <authorList>
            <person name="Tortoli E."/>
            <person name="Trovato A."/>
            <person name="Cirillo D.M."/>
        </authorList>
    </citation>
    <scope>NUCLEOTIDE SEQUENCE [LARGE SCALE GENOMIC DNA]</scope>
    <source>
        <strain evidence="2 3">KCTC 19819</strain>
    </source>
</reference>
<dbReference type="Proteomes" id="UP000193577">
    <property type="component" value="Unassembled WGS sequence"/>
</dbReference>
<feature type="domain" description="Amphi-Trp" evidence="1">
    <location>
        <begin position="11"/>
        <end position="87"/>
    </location>
</feature>
<accession>A0A7I7S9A0</accession>
<dbReference type="EMBL" id="NCXO01000075">
    <property type="protein sequence ID" value="OSC24878.1"/>
    <property type="molecule type" value="Genomic_DNA"/>
</dbReference>
<protein>
    <recommendedName>
        <fullName evidence="1">Amphi-Trp domain-containing protein</fullName>
    </recommendedName>
</protein>
<gene>
    <name evidence="2" type="ORF">B8W67_19360</name>
</gene>
<name>A0A7I7S9A0_9MYCO</name>
<dbReference type="AlphaFoldDB" id="A0A7I7S9A0"/>
<keyword evidence="3" id="KW-1185">Reference proteome</keyword>
<dbReference type="OrthoDB" id="4762642at2"/>
<sequence>MAEETIHKEAEETIHKEERLTTRADVAAELRRLADELESAGTISYGRAGRLAVPEQIEREFEIEREDRGSSVEYEVEIELKWYAPKEQ</sequence>
<dbReference type="InterPro" id="IPR027598">
    <property type="entry name" value="Amphi-Trp_dom"/>
</dbReference>
<dbReference type="RefSeq" id="WP_085305776.1">
    <property type="nucleotide sequence ID" value="NZ_AP022594.1"/>
</dbReference>
<dbReference type="Pfam" id="PF20068">
    <property type="entry name" value="Amphi-Trp"/>
    <property type="match status" value="1"/>
</dbReference>
<evidence type="ECO:0000313" key="2">
    <source>
        <dbReference type="EMBL" id="OSC24878.1"/>
    </source>
</evidence>
<comment type="caution">
    <text evidence="2">The sequence shown here is derived from an EMBL/GenBank/DDBJ whole genome shotgun (WGS) entry which is preliminary data.</text>
</comment>